<dbReference type="EMBL" id="JALIEB010000002">
    <property type="protein sequence ID" value="MCV3270351.1"/>
    <property type="molecule type" value="Genomic_DNA"/>
</dbReference>
<name>A0ABT3B9U9_9RHOB</name>
<accession>A0ABT3B9U9</accession>
<organism evidence="2 3">
    <name type="scientific">Roseobacter sinensis</name>
    <dbReference type="NCBI Taxonomy" id="2931391"/>
    <lineage>
        <taxon>Bacteria</taxon>
        <taxon>Pseudomonadati</taxon>
        <taxon>Pseudomonadota</taxon>
        <taxon>Alphaproteobacteria</taxon>
        <taxon>Rhodobacterales</taxon>
        <taxon>Roseobacteraceae</taxon>
        <taxon>Roseobacter</taxon>
    </lineage>
</organism>
<dbReference type="Proteomes" id="UP001208690">
    <property type="component" value="Unassembled WGS sequence"/>
</dbReference>
<proteinExistence type="predicted"/>
<gene>
    <name evidence="2" type="ORF">MUB52_02850</name>
</gene>
<reference evidence="2 3" key="1">
    <citation type="submission" date="2022-04" db="EMBL/GenBank/DDBJ databases">
        <title>Roseobacter sp. WL0113 is a bacterium isolated from neritic sediment.</title>
        <authorList>
            <person name="Wang L."/>
            <person name="He W."/>
            <person name="Zhang D.-F."/>
        </authorList>
    </citation>
    <scope>NUCLEOTIDE SEQUENCE [LARGE SCALE GENOMIC DNA]</scope>
    <source>
        <strain evidence="2 3">WL0113</strain>
    </source>
</reference>
<keyword evidence="1" id="KW-0472">Membrane</keyword>
<keyword evidence="1" id="KW-0812">Transmembrane</keyword>
<evidence type="ECO:0000256" key="1">
    <source>
        <dbReference type="SAM" id="Phobius"/>
    </source>
</evidence>
<comment type="caution">
    <text evidence="2">The sequence shown here is derived from an EMBL/GenBank/DDBJ whole genome shotgun (WGS) entry which is preliminary data.</text>
</comment>
<feature type="transmembrane region" description="Helical" evidence="1">
    <location>
        <begin position="38"/>
        <end position="56"/>
    </location>
</feature>
<evidence type="ECO:0000313" key="2">
    <source>
        <dbReference type="EMBL" id="MCV3270351.1"/>
    </source>
</evidence>
<protein>
    <submittedName>
        <fullName evidence="2">Uncharacterized protein</fullName>
    </submittedName>
</protein>
<keyword evidence="1" id="KW-1133">Transmembrane helix</keyword>
<feature type="transmembrane region" description="Helical" evidence="1">
    <location>
        <begin position="62"/>
        <end position="80"/>
    </location>
</feature>
<evidence type="ECO:0000313" key="3">
    <source>
        <dbReference type="Proteomes" id="UP001208690"/>
    </source>
</evidence>
<dbReference type="RefSeq" id="WP_263842686.1">
    <property type="nucleotide sequence ID" value="NZ_JALIEB010000002.1"/>
</dbReference>
<sequence>MTIAVTTSSLPLWQRLFFKIPVLGWVAKDLLFGDKNNVWFALIGFVSLWMTSALTFGLPGLYLPALAMVPIIFVLLLLITKG</sequence>
<keyword evidence="3" id="KW-1185">Reference proteome</keyword>